<evidence type="ECO:0000259" key="9">
    <source>
        <dbReference type="Pfam" id="PF00347"/>
    </source>
</evidence>
<dbReference type="InterPro" id="IPR020040">
    <property type="entry name" value="Ribosomal_uL6_a/b-dom"/>
</dbReference>
<evidence type="ECO:0000256" key="7">
    <source>
        <dbReference type="RuleBase" id="RU003869"/>
    </source>
</evidence>
<dbReference type="FunFam" id="3.90.930.12:FF:000002">
    <property type="entry name" value="50S ribosomal protein L6"/>
    <property type="match status" value="1"/>
</dbReference>
<evidence type="ECO:0000313" key="10">
    <source>
        <dbReference type="EMBL" id="RLE10511.1"/>
    </source>
</evidence>
<comment type="subunit">
    <text evidence="6">Part of the 50S ribosomal subunit.</text>
</comment>
<dbReference type="GO" id="GO:0002181">
    <property type="term" value="P:cytoplasmic translation"/>
    <property type="evidence" value="ECO:0007669"/>
    <property type="project" value="TreeGrafter"/>
</dbReference>
<evidence type="ECO:0000256" key="4">
    <source>
        <dbReference type="ARBA" id="ARBA00022980"/>
    </source>
</evidence>
<dbReference type="HAMAP" id="MF_01365_B">
    <property type="entry name" value="Ribosomal_uL6_B"/>
    <property type="match status" value="1"/>
</dbReference>
<feature type="domain" description="Large ribosomal subunit protein uL6 alpha-beta" evidence="9">
    <location>
        <begin position="90"/>
        <end position="164"/>
    </location>
</feature>
<dbReference type="GO" id="GO:0022625">
    <property type="term" value="C:cytosolic large ribosomal subunit"/>
    <property type="evidence" value="ECO:0007669"/>
    <property type="project" value="UniProtKB-UniRule"/>
</dbReference>
<dbReference type="PANTHER" id="PTHR11655">
    <property type="entry name" value="60S/50S RIBOSOMAL PROTEIN L6/L9"/>
    <property type="match status" value="1"/>
</dbReference>
<dbReference type="PANTHER" id="PTHR11655:SF14">
    <property type="entry name" value="LARGE RIBOSOMAL SUBUNIT PROTEIN UL6M"/>
    <property type="match status" value="1"/>
</dbReference>
<comment type="caution">
    <text evidence="10">The sequence shown here is derived from an EMBL/GenBank/DDBJ whole genome shotgun (WGS) entry which is preliminary data.</text>
</comment>
<comment type="function">
    <text evidence="6 8">This protein binds to the 23S rRNA, and is important in its secondary structure. It is located near the subunit interface in the base of the L7/L12 stalk, and near the tRNA binding site of the peptidyltransferase center.</text>
</comment>
<gene>
    <name evidence="6" type="primary">rplF</name>
    <name evidence="10" type="ORF">DRJ00_01225</name>
</gene>
<proteinExistence type="inferred from homology"/>
<protein>
    <recommendedName>
        <fullName evidence="6">Large ribosomal subunit protein uL6</fullName>
    </recommendedName>
</protein>
<accession>A0A497E630</accession>
<evidence type="ECO:0000256" key="1">
    <source>
        <dbReference type="ARBA" id="ARBA00009356"/>
    </source>
</evidence>
<sequence length="184" mass="20431">MSRVGKKPIPIPEGVKVKIEGNVIEARGPQGKLTKEIPPCCQAVLQDNQILIKRLREDKQSRALHGTTRSLIFNLVKGVSEGFEKILEIVGTGYRAKMENGVLSLELGFSHPVKFVPPQEVRIELLNPTTIRVFGCDKQKVGEVAARIRDLKKPEPYKGKGIRYRGETIRRKIGKRALGTGKGV</sequence>
<dbReference type="EMBL" id="QMPZ01000007">
    <property type="protein sequence ID" value="RLE10511.1"/>
    <property type="molecule type" value="Genomic_DNA"/>
</dbReference>
<dbReference type="SUPFAM" id="SSF56053">
    <property type="entry name" value="Ribosomal protein L6"/>
    <property type="match status" value="2"/>
</dbReference>
<dbReference type="InterPro" id="IPR000702">
    <property type="entry name" value="Ribosomal_uL6-like"/>
</dbReference>
<reference evidence="10 11" key="1">
    <citation type="submission" date="2018-06" db="EMBL/GenBank/DDBJ databases">
        <title>Extensive metabolic versatility and redundancy in microbially diverse, dynamic hydrothermal sediments.</title>
        <authorList>
            <person name="Dombrowski N."/>
            <person name="Teske A."/>
            <person name="Baker B.J."/>
        </authorList>
    </citation>
    <scope>NUCLEOTIDE SEQUENCE [LARGE SCALE GENOMIC DNA]</scope>
    <source>
        <strain evidence="10">B47_G16</strain>
    </source>
</reference>
<keyword evidence="5 6" id="KW-0687">Ribonucleoprotein</keyword>
<dbReference type="PRINTS" id="PR00059">
    <property type="entry name" value="RIBOSOMALL6"/>
</dbReference>
<dbReference type="GO" id="GO:0019843">
    <property type="term" value="F:rRNA binding"/>
    <property type="evidence" value="ECO:0007669"/>
    <property type="project" value="UniProtKB-UniRule"/>
</dbReference>
<evidence type="ECO:0000256" key="8">
    <source>
        <dbReference type="RuleBase" id="RU003870"/>
    </source>
</evidence>
<dbReference type="Proteomes" id="UP000279422">
    <property type="component" value="Unassembled WGS sequence"/>
</dbReference>
<feature type="domain" description="Large ribosomal subunit protein uL6 alpha-beta" evidence="9">
    <location>
        <begin position="11"/>
        <end position="82"/>
    </location>
</feature>
<keyword evidence="3 6" id="KW-0694">RNA-binding</keyword>
<dbReference type="FunFam" id="3.90.930.12:FF:000001">
    <property type="entry name" value="50S ribosomal protein L6"/>
    <property type="match status" value="1"/>
</dbReference>
<evidence type="ECO:0000256" key="5">
    <source>
        <dbReference type="ARBA" id="ARBA00023274"/>
    </source>
</evidence>
<dbReference type="Pfam" id="PF00347">
    <property type="entry name" value="Ribosomal_L6"/>
    <property type="match status" value="2"/>
</dbReference>
<dbReference type="InterPro" id="IPR019906">
    <property type="entry name" value="Ribosomal_uL6_bac-type"/>
</dbReference>
<comment type="similarity">
    <text evidence="1 6 7">Belongs to the universal ribosomal protein uL6 family.</text>
</comment>
<dbReference type="AlphaFoldDB" id="A0A497E630"/>
<dbReference type="GO" id="GO:0003735">
    <property type="term" value="F:structural constituent of ribosome"/>
    <property type="evidence" value="ECO:0007669"/>
    <property type="project" value="UniProtKB-UniRule"/>
</dbReference>
<organism evidence="10 11">
    <name type="scientific">Aerophobetes bacterium</name>
    <dbReference type="NCBI Taxonomy" id="2030807"/>
    <lineage>
        <taxon>Bacteria</taxon>
        <taxon>Candidatus Aerophobota</taxon>
    </lineage>
</organism>
<keyword evidence="2 6" id="KW-0699">rRNA-binding</keyword>
<evidence type="ECO:0000256" key="6">
    <source>
        <dbReference type="HAMAP-Rule" id="MF_01365"/>
    </source>
</evidence>
<dbReference type="InterPro" id="IPR002358">
    <property type="entry name" value="Ribosomal_uL6_CS"/>
</dbReference>
<evidence type="ECO:0000313" key="11">
    <source>
        <dbReference type="Proteomes" id="UP000279422"/>
    </source>
</evidence>
<keyword evidence="4 6" id="KW-0689">Ribosomal protein</keyword>
<evidence type="ECO:0000256" key="2">
    <source>
        <dbReference type="ARBA" id="ARBA00022730"/>
    </source>
</evidence>
<name>A0A497E630_UNCAE</name>
<dbReference type="NCBIfam" id="TIGR03654">
    <property type="entry name" value="L6_bact"/>
    <property type="match status" value="1"/>
</dbReference>
<dbReference type="PIRSF" id="PIRSF002162">
    <property type="entry name" value="Ribosomal_L6"/>
    <property type="match status" value="1"/>
</dbReference>
<dbReference type="PROSITE" id="PS00525">
    <property type="entry name" value="RIBOSOMAL_L6_1"/>
    <property type="match status" value="1"/>
</dbReference>
<dbReference type="Gene3D" id="3.90.930.12">
    <property type="entry name" value="Ribosomal protein L6, alpha-beta domain"/>
    <property type="match status" value="2"/>
</dbReference>
<dbReference type="InterPro" id="IPR036789">
    <property type="entry name" value="Ribosomal_uL6-like_a/b-dom_sf"/>
</dbReference>
<evidence type="ECO:0000256" key="3">
    <source>
        <dbReference type="ARBA" id="ARBA00022884"/>
    </source>
</evidence>